<evidence type="ECO:0000256" key="1">
    <source>
        <dbReference type="SAM" id="Phobius"/>
    </source>
</evidence>
<evidence type="ECO:0008006" key="4">
    <source>
        <dbReference type="Google" id="ProtNLM"/>
    </source>
</evidence>
<dbReference type="Pfam" id="PF10326">
    <property type="entry name" value="7TM_GPCR_Str"/>
    <property type="match status" value="1"/>
</dbReference>
<organism evidence="2 3">
    <name type="scientific">Mesorhabditis belari</name>
    <dbReference type="NCBI Taxonomy" id="2138241"/>
    <lineage>
        <taxon>Eukaryota</taxon>
        <taxon>Metazoa</taxon>
        <taxon>Ecdysozoa</taxon>
        <taxon>Nematoda</taxon>
        <taxon>Chromadorea</taxon>
        <taxon>Rhabditida</taxon>
        <taxon>Rhabditina</taxon>
        <taxon>Rhabditomorpha</taxon>
        <taxon>Rhabditoidea</taxon>
        <taxon>Rhabditidae</taxon>
        <taxon>Mesorhabditinae</taxon>
        <taxon>Mesorhabditis</taxon>
    </lineage>
</organism>
<feature type="transmembrane region" description="Helical" evidence="1">
    <location>
        <begin position="83"/>
        <end position="100"/>
    </location>
</feature>
<feature type="transmembrane region" description="Helical" evidence="1">
    <location>
        <begin position="175"/>
        <end position="197"/>
    </location>
</feature>
<evidence type="ECO:0000313" key="2">
    <source>
        <dbReference type="Proteomes" id="UP000887575"/>
    </source>
</evidence>
<feature type="transmembrane region" description="Helical" evidence="1">
    <location>
        <begin position="27"/>
        <end position="49"/>
    </location>
</feature>
<dbReference type="PANTHER" id="PTHR22943:SF248">
    <property type="entry name" value="SEVEN TM RECEPTOR"/>
    <property type="match status" value="1"/>
</dbReference>
<dbReference type="WBParaSite" id="MBELARI_LOCUS15432">
    <property type="protein sequence ID" value="MBELARI_LOCUS15432"/>
    <property type="gene ID" value="MBELARI_LOCUS15432"/>
</dbReference>
<dbReference type="Proteomes" id="UP000887575">
    <property type="component" value="Unassembled WGS sequence"/>
</dbReference>
<dbReference type="InterPro" id="IPR019428">
    <property type="entry name" value="7TM_GPCR_serpentine_rcpt_Str"/>
</dbReference>
<keyword evidence="1" id="KW-0812">Transmembrane</keyword>
<feature type="transmembrane region" description="Helical" evidence="1">
    <location>
        <begin position="112"/>
        <end position="139"/>
    </location>
</feature>
<feature type="transmembrane region" description="Helical" evidence="1">
    <location>
        <begin position="203"/>
        <end position="230"/>
    </location>
</feature>
<accession>A0AAF3END0</accession>
<dbReference type="PANTHER" id="PTHR22943">
    <property type="entry name" value="7-TRANSMEMBRANE DOMAIN RECEPTOR C.ELEGANS"/>
    <property type="match status" value="1"/>
</dbReference>
<keyword evidence="1" id="KW-0472">Membrane</keyword>
<name>A0AAF3END0_9BILA</name>
<dbReference type="AlphaFoldDB" id="A0AAF3END0"/>
<keyword evidence="2" id="KW-1185">Reference proteome</keyword>
<reference evidence="3" key="1">
    <citation type="submission" date="2024-02" db="UniProtKB">
        <authorList>
            <consortium name="WormBaseParasite"/>
        </authorList>
    </citation>
    <scope>IDENTIFICATION</scope>
</reference>
<protein>
    <recommendedName>
        <fullName evidence="4">G protein-coupled receptor</fullName>
    </recommendedName>
</protein>
<proteinExistence type="predicted"/>
<evidence type="ECO:0000313" key="3">
    <source>
        <dbReference type="WBParaSite" id="MBELARI_LOCUS15432"/>
    </source>
</evidence>
<keyword evidence="1" id="KW-1133">Transmembrane helix</keyword>
<sequence>MVTGQIIHRSLIIYKIIKPENTITTAFAIFFITFCVLIIWIILFVMASITTTMCFDRSAGDGNNTLVDPNDPRCRDFRYKLMNIYDFNIATFVAIPFEIYNYDEQKLQLSLYAVMLFGFLCFLLIASICTVIVCSTLIIRKIKSSSFHLSQKNMHAEMLRTLLGQNMHAEMLRTLLGQALSPILLLQLPLLISVIAIGVEGDLWWLFFTMYFTLAWFPTIQPMILILGVASYRKRFFKILESIRGSFKCQLAIIRPKIREETISSASTMRF</sequence>
<dbReference type="SUPFAM" id="SSF81321">
    <property type="entry name" value="Family A G protein-coupled receptor-like"/>
    <property type="match status" value="1"/>
</dbReference>